<feature type="region of interest" description="Disordered" evidence="1">
    <location>
        <begin position="136"/>
        <end position="162"/>
    </location>
</feature>
<evidence type="ECO:0000313" key="3">
    <source>
        <dbReference type="EMBL" id="CUS38878.1"/>
    </source>
</evidence>
<dbReference type="STRING" id="1742973.COMA2_60033"/>
<dbReference type="EMBL" id="CZPZ01000033">
    <property type="protein sequence ID" value="CUS38878.1"/>
    <property type="molecule type" value="Genomic_DNA"/>
</dbReference>
<evidence type="ECO:0000256" key="2">
    <source>
        <dbReference type="SAM" id="Phobius"/>
    </source>
</evidence>
<dbReference type="Pfam" id="PF07963">
    <property type="entry name" value="N_methyl"/>
    <property type="match status" value="1"/>
</dbReference>
<organism evidence="3 4">
    <name type="scientific">Candidatus Nitrospira nitrificans</name>
    <dbReference type="NCBI Taxonomy" id="1742973"/>
    <lineage>
        <taxon>Bacteria</taxon>
        <taxon>Pseudomonadati</taxon>
        <taxon>Nitrospirota</taxon>
        <taxon>Nitrospiria</taxon>
        <taxon>Nitrospirales</taxon>
        <taxon>Nitrospiraceae</taxon>
        <taxon>Nitrospira</taxon>
    </lineage>
</organism>
<keyword evidence="2" id="KW-0472">Membrane</keyword>
<name>A0A0S4LPM3_9BACT</name>
<feature type="compositionally biased region" description="Low complexity" evidence="1">
    <location>
        <begin position="142"/>
        <end position="155"/>
    </location>
</feature>
<dbReference type="NCBIfam" id="TIGR02532">
    <property type="entry name" value="IV_pilin_GFxxxE"/>
    <property type="match status" value="1"/>
</dbReference>
<dbReference type="SUPFAM" id="SSF54523">
    <property type="entry name" value="Pili subunits"/>
    <property type="match status" value="1"/>
</dbReference>
<protein>
    <recommendedName>
        <fullName evidence="5">Prepilin-type N-terminal cleavage/methylation domain-containing protein</fullName>
    </recommendedName>
</protein>
<dbReference type="AlphaFoldDB" id="A0A0S4LPM3"/>
<sequence>MTQRLGENAGFTLIELMMVLAVLSILATMAMVSHRHVVEKARSVEAEVALAEISRLETLYHANHGAYSSDFTVIGFTLSPTLKYHKVLVQLRDGGTAFQAIAVPLAGTLPQQALVLTSLKEGTALRRIDSVTAVGLGGGSPGSSSASSVSDQGVGENPKKLHCKDGGEATVAQDGLLDMNFCLK</sequence>
<dbReference type="RefSeq" id="WP_090900978.1">
    <property type="nucleotide sequence ID" value="NZ_CZPZ01000033.1"/>
</dbReference>
<proteinExistence type="predicted"/>
<dbReference type="InterPro" id="IPR012902">
    <property type="entry name" value="N_methyl_site"/>
</dbReference>
<gene>
    <name evidence="3" type="ORF">COMA2_60033</name>
</gene>
<dbReference type="Proteomes" id="UP000198736">
    <property type="component" value="Unassembled WGS sequence"/>
</dbReference>
<reference evidence="4" key="1">
    <citation type="submission" date="2015-10" db="EMBL/GenBank/DDBJ databases">
        <authorList>
            <person name="Luecker S."/>
            <person name="Luecker S."/>
        </authorList>
    </citation>
    <scope>NUCLEOTIDE SEQUENCE [LARGE SCALE GENOMIC DNA]</scope>
</reference>
<evidence type="ECO:0000256" key="1">
    <source>
        <dbReference type="SAM" id="MobiDB-lite"/>
    </source>
</evidence>
<dbReference type="InterPro" id="IPR045584">
    <property type="entry name" value="Pilin-like"/>
</dbReference>
<dbReference type="Gene3D" id="3.30.700.10">
    <property type="entry name" value="Glycoprotein, Type 4 Pilin"/>
    <property type="match status" value="1"/>
</dbReference>
<keyword evidence="4" id="KW-1185">Reference proteome</keyword>
<accession>A0A0S4LPM3</accession>
<dbReference type="OrthoDB" id="9812543at2"/>
<keyword evidence="2" id="KW-1133">Transmembrane helix</keyword>
<dbReference type="PROSITE" id="PS00409">
    <property type="entry name" value="PROKAR_NTER_METHYL"/>
    <property type="match status" value="1"/>
</dbReference>
<keyword evidence="2" id="KW-0812">Transmembrane</keyword>
<evidence type="ECO:0000313" key="4">
    <source>
        <dbReference type="Proteomes" id="UP000198736"/>
    </source>
</evidence>
<evidence type="ECO:0008006" key="5">
    <source>
        <dbReference type="Google" id="ProtNLM"/>
    </source>
</evidence>
<feature type="transmembrane region" description="Helical" evidence="2">
    <location>
        <begin position="12"/>
        <end position="32"/>
    </location>
</feature>